<evidence type="ECO:0000313" key="8">
    <source>
        <dbReference type="Proteomes" id="UP000253034"/>
    </source>
</evidence>
<dbReference type="Gene3D" id="1.20.1260.100">
    <property type="entry name" value="TspO/MBR protein"/>
    <property type="match status" value="1"/>
</dbReference>
<evidence type="ECO:0000256" key="6">
    <source>
        <dbReference type="SAM" id="Phobius"/>
    </source>
</evidence>
<feature type="transmembrane region" description="Helical" evidence="6">
    <location>
        <begin position="16"/>
        <end position="41"/>
    </location>
</feature>
<organism evidence="7 8">
    <name type="scientific">Anaerobacterium chartisolvens</name>
    <dbReference type="NCBI Taxonomy" id="1297424"/>
    <lineage>
        <taxon>Bacteria</taxon>
        <taxon>Bacillati</taxon>
        <taxon>Bacillota</taxon>
        <taxon>Clostridia</taxon>
        <taxon>Eubacteriales</taxon>
        <taxon>Oscillospiraceae</taxon>
        <taxon>Anaerobacterium</taxon>
    </lineage>
</organism>
<name>A0A369AQ55_9FIRM</name>
<reference evidence="7 8" key="1">
    <citation type="submission" date="2018-07" db="EMBL/GenBank/DDBJ databases">
        <title>Genomic Encyclopedia of Type Strains, Phase IV (KMG-IV): sequencing the most valuable type-strain genomes for metagenomic binning, comparative biology and taxonomic classification.</title>
        <authorList>
            <person name="Goeker M."/>
        </authorList>
    </citation>
    <scope>NUCLEOTIDE SEQUENCE [LARGE SCALE GENOMIC DNA]</scope>
    <source>
        <strain evidence="7 8">DSM 27016</strain>
    </source>
</reference>
<dbReference type="InterPro" id="IPR004307">
    <property type="entry name" value="TspO_MBR"/>
</dbReference>
<comment type="caution">
    <text evidence="7">The sequence shown here is derived from an EMBL/GenBank/DDBJ whole genome shotgun (WGS) entry which is preliminary data.</text>
</comment>
<dbReference type="Pfam" id="PF03073">
    <property type="entry name" value="TspO_MBR"/>
    <property type="match status" value="1"/>
</dbReference>
<dbReference type="InterPro" id="IPR038330">
    <property type="entry name" value="TspO/MBR-related_sf"/>
</dbReference>
<dbReference type="EMBL" id="QPJT01000030">
    <property type="protein sequence ID" value="RCX10366.1"/>
    <property type="molecule type" value="Genomic_DNA"/>
</dbReference>
<evidence type="ECO:0000256" key="1">
    <source>
        <dbReference type="ARBA" id="ARBA00004141"/>
    </source>
</evidence>
<dbReference type="RefSeq" id="WP_114299566.1">
    <property type="nucleotide sequence ID" value="NZ_QPJT01000030.1"/>
</dbReference>
<dbReference type="CDD" id="cd15904">
    <property type="entry name" value="TSPO_MBR"/>
    <property type="match status" value="1"/>
</dbReference>
<feature type="transmembrane region" description="Helical" evidence="6">
    <location>
        <begin position="87"/>
        <end position="106"/>
    </location>
</feature>
<dbReference type="OrthoDB" id="9795496at2"/>
<evidence type="ECO:0000313" key="7">
    <source>
        <dbReference type="EMBL" id="RCX10366.1"/>
    </source>
</evidence>
<accession>A0A369AQ55</accession>
<comment type="subcellular location">
    <subcellularLocation>
        <location evidence="1">Membrane</location>
        <topology evidence="1">Multi-pass membrane protein</topology>
    </subcellularLocation>
</comment>
<evidence type="ECO:0000256" key="5">
    <source>
        <dbReference type="ARBA" id="ARBA00023136"/>
    </source>
</evidence>
<evidence type="ECO:0000256" key="3">
    <source>
        <dbReference type="ARBA" id="ARBA00022692"/>
    </source>
</evidence>
<dbReference type="PANTHER" id="PTHR10057:SF0">
    <property type="entry name" value="TRANSLOCATOR PROTEIN"/>
    <property type="match status" value="1"/>
</dbReference>
<dbReference type="PANTHER" id="PTHR10057">
    <property type="entry name" value="PERIPHERAL-TYPE BENZODIAZEPINE RECEPTOR"/>
    <property type="match status" value="1"/>
</dbReference>
<keyword evidence="5 6" id="KW-0472">Membrane</keyword>
<dbReference type="GO" id="GO:0016020">
    <property type="term" value="C:membrane"/>
    <property type="evidence" value="ECO:0007669"/>
    <property type="project" value="UniProtKB-SubCell"/>
</dbReference>
<dbReference type="GO" id="GO:0033013">
    <property type="term" value="P:tetrapyrrole metabolic process"/>
    <property type="evidence" value="ECO:0007669"/>
    <property type="project" value="UniProtKB-ARBA"/>
</dbReference>
<evidence type="ECO:0000256" key="4">
    <source>
        <dbReference type="ARBA" id="ARBA00022989"/>
    </source>
</evidence>
<dbReference type="Proteomes" id="UP000253034">
    <property type="component" value="Unassembled WGS sequence"/>
</dbReference>
<protein>
    <submittedName>
        <fullName evidence="7">TspO/MBR related protein</fullName>
    </submittedName>
</protein>
<dbReference type="AlphaFoldDB" id="A0A369AQ55"/>
<keyword evidence="4 6" id="KW-1133">Transmembrane helix</keyword>
<gene>
    <name evidence="7" type="ORF">DFR58_13032</name>
</gene>
<proteinExistence type="inferred from homology"/>
<sequence length="165" mass="18617">MIGVFKVDGKFSLKKLIASILISEGVGIASSVFSMGSAGIYKKLAQPWFAPPAWIFPPVWGLLFLLIGIAAYRIWMLGTDRKDVRNALLYYGIQLIFNFLWPIIFFTAGLRGLAFVEIIILLAAIIITTIKFFKLDKTAGYLMLPYVLWVAFASILNYSLWQLNR</sequence>
<feature type="transmembrane region" description="Helical" evidence="6">
    <location>
        <begin position="112"/>
        <end position="133"/>
    </location>
</feature>
<keyword evidence="8" id="KW-1185">Reference proteome</keyword>
<dbReference type="PIRSF" id="PIRSF005859">
    <property type="entry name" value="PBR"/>
    <property type="match status" value="1"/>
</dbReference>
<evidence type="ECO:0000256" key="2">
    <source>
        <dbReference type="ARBA" id="ARBA00007524"/>
    </source>
</evidence>
<comment type="similarity">
    <text evidence="2">Belongs to the TspO/BZRP family.</text>
</comment>
<feature type="transmembrane region" description="Helical" evidence="6">
    <location>
        <begin position="53"/>
        <end position="75"/>
    </location>
</feature>
<keyword evidence="3 6" id="KW-0812">Transmembrane</keyword>
<dbReference type="FunFam" id="1.20.1260.100:FF:000001">
    <property type="entry name" value="translocator protein 2"/>
    <property type="match status" value="1"/>
</dbReference>
<feature type="transmembrane region" description="Helical" evidence="6">
    <location>
        <begin position="140"/>
        <end position="161"/>
    </location>
</feature>